<dbReference type="PANTHER" id="PTHR15651:SF7">
    <property type="entry name" value="ARMADILLO REPEAT-CONTAINING PROTEIN 8"/>
    <property type="match status" value="1"/>
</dbReference>
<name>A0AA38MXX0_9AGAR</name>
<dbReference type="GO" id="GO:0043161">
    <property type="term" value="P:proteasome-mediated ubiquitin-dependent protein catabolic process"/>
    <property type="evidence" value="ECO:0007669"/>
    <property type="project" value="TreeGrafter"/>
</dbReference>
<reference evidence="7" key="2">
    <citation type="journal article" date="2023" name="Proc. Natl. Acad. Sci. U.S.A.">
        <title>A global phylogenomic analysis of the shiitake genus Lentinula.</title>
        <authorList>
            <person name="Sierra-Patev S."/>
            <person name="Min B."/>
            <person name="Naranjo-Ortiz M."/>
            <person name="Looney B."/>
            <person name="Konkel Z."/>
            <person name="Slot J.C."/>
            <person name="Sakamoto Y."/>
            <person name="Steenwyk J.L."/>
            <person name="Rokas A."/>
            <person name="Carro J."/>
            <person name="Camarero S."/>
            <person name="Ferreira P."/>
            <person name="Molpeceres G."/>
            <person name="Ruiz-Duenas F.J."/>
            <person name="Serrano A."/>
            <person name="Henrissat B."/>
            <person name="Drula E."/>
            <person name="Hughes K.W."/>
            <person name="Mata J.L."/>
            <person name="Ishikawa N.K."/>
            <person name="Vargas-Isla R."/>
            <person name="Ushijima S."/>
            <person name="Smith C.A."/>
            <person name="Donoghue J."/>
            <person name="Ahrendt S."/>
            <person name="Andreopoulos W."/>
            <person name="He G."/>
            <person name="LaButti K."/>
            <person name="Lipzen A."/>
            <person name="Ng V."/>
            <person name="Riley R."/>
            <person name="Sandor L."/>
            <person name="Barry K."/>
            <person name="Martinez A.T."/>
            <person name="Xiao Y."/>
            <person name="Gibbons J.G."/>
            <person name="Terashima K."/>
            <person name="Grigoriev I.V."/>
            <person name="Hibbett D."/>
        </authorList>
    </citation>
    <scope>NUCLEOTIDE SEQUENCE</scope>
    <source>
        <strain evidence="7">ET3784</strain>
    </source>
</reference>
<dbReference type="SUPFAM" id="SSF48371">
    <property type="entry name" value="ARM repeat"/>
    <property type="match status" value="2"/>
</dbReference>
<dbReference type="GO" id="GO:0005737">
    <property type="term" value="C:cytoplasm"/>
    <property type="evidence" value="ECO:0007669"/>
    <property type="project" value="UniProtKB-SubCell"/>
</dbReference>
<feature type="compositionally biased region" description="Polar residues" evidence="6">
    <location>
        <begin position="429"/>
        <end position="441"/>
    </location>
</feature>
<dbReference type="GO" id="GO:0034657">
    <property type="term" value="C:GID complex"/>
    <property type="evidence" value="ECO:0007669"/>
    <property type="project" value="TreeGrafter"/>
</dbReference>
<evidence type="ECO:0000256" key="6">
    <source>
        <dbReference type="SAM" id="MobiDB-lite"/>
    </source>
</evidence>
<organism evidence="7 8">
    <name type="scientific">Lentinula guzmanii</name>
    <dbReference type="NCBI Taxonomy" id="2804957"/>
    <lineage>
        <taxon>Eukaryota</taxon>
        <taxon>Fungi</taxon>
        <taxon>Dikarya</taxon>
        <taxon>Basidiomycota</taxon>
        <taxon>Agaricomycotina</taxon>
        <taxon>Agaricomycetes</taxon>
        <taxon>Agaricomycetidae</taxon>
        <taxon>Agaricales</taxon>
        <taxon>Marasmiineae</taxon>
        <taxon>Omphalotaceae</taxon>
        <taxon>Lentinula</taxon>
    </lineage>
</organism>
<accession>A0AA38MXX0</accession>
<proteinExistence type="predicted"/>
<dbReference type="InterPro" id="IPR016024">
    <property type="entry name" value="ARM-type_fold"/>
</dbReference>
<keyword evidence="8" id="KW-1185">Reference proteome</keyword>
<evidence type="ECO:0000256" key="4">
    <source>
        <dbReference type="ARBA" id="ARBA00022737"/>
    </source>
</evidence>
<evidence type="ECO:0008006" key="9">
    <source>
        <dbReference type="Google" id="ProtNLM"/>
    </source>
</evidence>
<protein>
    <recommendedName>
        <fullName evidence="9">ARM repeat-containing protein</fullName>
    </recommendedName>
</protein>
<dbReference type="AlphaFoldDB" id="A0AA38MXX0"/>
<evidence type="ECO:0000313" key="8">
    <source>
        <dbReference type="Proteomes" id="UP001176059"/>
    </source>
</evidence>
<evidence type="ECO:0000256" key="5">
    <source>
        <dbReference type="ARBA" id="ARBA00023242"/>
    </source>
</evidence>
<keyword evidence="3" id="KW-0963">Cytoplasm</keyword>
<keyword evidence="4" id="KW-0677">Repeat</keyword>
<evidence type="ECO:0000256" key="3">
    <source>
        <dbReference type="ARBA" id="ARBA00022490"/>
    </source>
</evidence>
<dbReference type="Gene3D" id="1.25.10.10">
    <property type="entry name" value="Leucine-rich Repeat Variant"/>
    <property type="match status" value="3"/>
</dbReference>
<keyword evidence="5" id="KW-0539">Nucleus</keyword>
<dbReference type="InterPro" id="IPR011989">
    <property type="entry name" value="ARM-like"/>
</dbReference>
<dbReference type="InterPro" id="IPR038739">
    <property type="entry name" value="ARMC8/Vid28"/>
</dbReference>
<feature type="region of interest" description="Disordered" evidence="6">
    <location>
        <begin position="1025"/>
        <end position="1048"/>
    </location>
</feature>
<sequence>MAIIASSSPSSLPSSSRLPLSSLSELKQLKNQIIGTPSAKCRLAKDRATMRMLVETTMETTVGDDVRTETAQILGSLASLGGHADDAVVISALIEQDALRCCLSALSTTINVKKKKLRLALTRALSAISGNLSELVGPPQWGLGVFEAQWLTGPAAQTLEWFFSPEAMDIWIPMLSGGEAGVVAGMIGTIVRTQPVRERLCAWRNADEREKKERRGWEATRPSTSGSYVIRTLLELTEKKETLGNALFALAALAKDNSAVATELPLQDIVNYAKARSGEIQLSGCLCATNILRTSPGPSLAADAILSVLMAIIASGTAHSAKAAFVLSQLLTDSAVYAQLAFEHGALRVLLTTLRRLTPPLPSLPSLPPLHPPTSLLFTGPEWESWLELELDQPKADIHLREAILLSLASISLFSIDIRRALAEEEGETQSTSSKDSSQLRASLASPSLHQSQSSLSLILAGLLSPHTSLRSAACHVVRALTRSVAVIRTNIVDSGLGWVVFATFMGWPQARPRTTLGASGSEEEDVRVVASALRAVCNAVCEFSPLSKIYVEHGLLFRLAEFIHPNHPFAEAASDADTEDSLRFNSLWAVKNLVRKSSPDRKRQIISVLGWHQPKISSHSESVPDYNEQRKRSRLDDLLSSPSSKISEQVFNILRNIAEDEDGIPIVFNELDIRHPSFSPSTPLNPLFLSSSSSSSSGFLLLSHLMSILTSSSSHTSSPHVSHTSYSSTQDVLIQAASLLANLVNSSDLKHHRMILNYPGMANALRRVLAEQGPEVRRPVIRAILEMVKVDLGVSYTSVAGVREVGQFKDEEGEEGIGMEMEMEIGNNTEVIQEEDGEGDADVMEIGHGTGRPVVDMVMNPSHTGTERTRTYSHSRNQGLTGARKILIDAGFVGTLHRIIDQHHHHSSLAHSHTHSHLHPHSSAVFPGGHGHIGSAAGVHNHAHVHAHGSFGSSSTLHHHHFGSLDNSGAGPVRGGGGNVGSISIGGGIMGNSGREDHEDLETARMALDWLEHGDMYVIHRRSASRNAGARSSSVSTRDSSADVSDH</sequence>
<feature type="region of interest" description="Disordered" evidence="6">
    <location>
        <begin position="425"/>
        <end position="444"/>
    </location>
</feature>
<comment type="subcellular location">
    <subcellularLocation>
        <location evidence="2">Cytoplasm</location>
    </subcellularLocation>
    <subcellularLocation>
        <location evidence="1">Nucleus</location>
    </subcellularLocation>
</comment>
<reference evidence="7" key="1">
    <citation type="submission" date="2022-08" db="EMBL/GenBank/DDBJ databases">
        <authorList>
            <consortium name="DOE Joint Genome Institute"/>
            <person name="Min B."/>
            <person name="Sierra-Patev S."/>
            <person name="Naranjo-Ortiz M."/>
            <person name="Looney B."/>
            <person name="Konkel Z."/>
            <person name="Slot J.C."/>
            <person name="Sakamoto Y."/>
            <person name="Steenwyk J.L."/>
            <person name="Rokas A."/>
            <person name="Carro J."/>
            <person name="Camarero S."/>
            <person name="Ferreira P."/>
            <person name="Molpeceres G."/>
            <person name="Ruiz-duenas F.J."/>
            <person name="Serrano A."/>
            <person name="Henrissat B."/>
            <person name="Drula E."/>
            <person name="Hughes K.W."/>
            <person name="Mata J.L."/>
            <person name="Ishikawa N.K."/>
            <person name="Vargas-Isla R."/>
            <person name="Ushijima S."/>
            <person name="Smith C.A."/>
            <person name="Ahrendt S."/>
            <person name="Andreopoulos W."/>
            <person name="He G."/>
            <person name="LaButti K."/>
            <person name="Lipzen A."/>
            <person name="Ng V."/>
            <person name="Riley R."/>
            <person name="Sandor L."/>
            <person name="Barry K."/>
            <person name="Martinez A.T."/>
            <person name="Xiao Y."/>
            <person name="Gibbons J.G."/>
            <person name="Terashima K."/>
            <person name="Hibbett D.S."/>
            <person name="Grigoriev I.V."/>
        </authorList>
    </citation>
    <scope>NUCLEOTIDE SEQUENCE</scope>
    <source>
        <strain evidence="7">ET3784</strain>
    </source>
</reference>
<comment type="caution">
    <text evidence="7">The sequence shown here is derived from an EMBL/GenBank/DDBJ whole genome shotgun (WGS) entry which is preliminary data.</text>
</comment>
<evidence type="ECO:0000313" key="7">
    <source>
        <dbReference type="EMBL" id="KAJ3726513.1"/>
    </source>
</evidence>
<dbReference type="PANTHER" id="PTHR15651">
    <property type="entry name" value="ARMADILLO REPEAT-CONTAINING PROTEIN 8"/>
    <property type="match status" value="1"/>
</dbReference>
<gene>
    <name evidence="7" type="ORF">DFJ43DRAFT_558625</name>
</gene>
<dbReference type="Proteomes" id="UP001176059">
    <property type="component" value="Unassembled WGS sequence"/>
</dbReference>
<feature type="region of interest" description="Disordered" evidence="6">
    <location>
        <begin position="951"/>
        <end position="980"/>
    </location>
</feature>
<feature type="compositionally biased region" description="Low complexity" evidence="6">
    <location>
        <begin position="1026"/>
        <end position="1040"/>
    </location>
</feature>
<dbReference type="GO" id="GO:0005634">
    <property type="term" value="C:nucleus"/>
    <property type="evidence" value="ECO:0007669"/>
    <property type="project" value="UniProtKB-SubCell"/>
</dbReference>
<dbReference type="EMBL" id="JANVFO010000043">
    <property type="protein sequence ID" value="KAJ3726513.1"/>
    <property type="molecule type" value="Genomic_DNA"/>
</dbReference>
<evidence type="ECO:0000256" key="2">
    <source>
        <dbReference type="ARBA" id="ARBA00004496"/>
    </source>
</evidence>
<evidence type="ECO:0000256" key="1">
    <source>
        <dbReference type="ARBA" id="ARBA00004123"/>
    </source>
</evidence>